<dbReference type="GO" id="GO:0022857">
    <property type="term" value="F:transmembrane transporter activity"/>
    <property type="evidence" value="ECO:0007669"/>
    <property type="project" value="InterPro"/>
</dbReference>
<keyword evidence="3" id="KW-0813">Transport</keyword>
<evidence type="ECO:0000256" key="2">
    <source>
        <dbReference type="ARBA" id="ARBA00008537"/>
    </source>
</evidence>
<feature type="transmembrane region" description="Helical" evidence="8">
    <location>
        <begin position="111"/>
        <end position="131"/>
    </location>
</feature>
<feature type="transmembrane region" description="Helical" evidence="8">
    <location>
        <begin position="170"/>
        <end position="189"/>
    </location>
</feature>
<feature type="transmembrane region" description="Helical" evidence="8">
    <location>
        <begin position="54"/>
        <end position="74"/>
    </location>
</feature>
<feature type="transmembrane region" description="Helical" evidence="8">
    <location>
        <begin position="143"/>
        <end position="164"/>
    </location>
</feature>
<evidence type="ECO:0000313" key="10">
    <source>
        <dbReference type="EMBL" id="AJY75668.1"/>
    </source>
</evidence>
<dbReference type="InterPro" id="IPR036259">
    <property type="entry name" value="MFS_trans_sf"/>
</dbReference>
<dbReference type="NCBIfam" id="TIGR00711">
    <property type="entry name" value="efflux_EmrB"/>
    <property type="match status" value="1"/>
</dbReference>
<evidence type="ECO:0000259" key="9">
    <source>
        <dbReference type="PROSITE" id="PS50850"/>
    </source>
</evidence>
<keyword evidence="11" id="KW-1185">Reference proteome</keyword>
<evidence type="ECO:0000256" key="5">
    <source>
        <dbReference type="ARBA" id="ARBA00022692"/>
    </source>
</evidence>
<dbReference type="PANTHER" id="PTHR42718">
    <property type="entry name" value="MAJOR FACILITATOR SUPERFAMILY MULTIDRUG TRANSPORTER MFSC"/>
    <property type="match status" value="1"/>
</dbReference>
<dbReference type="AlphaFoldDB" id="A0A0D5NL86"/>
<keyword evidence="7 8" id="KW-0472">Membrane</keyword>
<dbReference type="GO" id="GO:0005886">
    <property type="term" value="C:plasma membrane"/>
    <property type="evidence" value="ECO:0007669"/>
    <property type="project" value="UniProtKB-SubCell"/>
</dbReference>
<dbReference type="OrthoDB" id="9816041at2"/>
<reference evidence="10 11" key="1">
    <citation type="journal article" date="2015" name="J. Biotechnol.">
        <title>Complete genome sequence of Paenibacillus beijingensis 7188(T) (=DSM 24997(T)), a novel rhizobacterium from jujube garden soil.</title>
        <authorList>
            <person name="Kwak Y."/>
            <person name="Shin J.H."/>
        </authorList>
    </citation>
    <scope>NUCLEOTIDE SEQUENCE [LARGE SCALE GENOMIC DNA]</scope>
    <source>
        <strain evidence="10 11">DSM 24997</strain>
    </source>
</reference>
<comment type="subcellular location">
    <subcellularLocation>
        <location evidence="1">Cell membrane</location>
        <topology evidence="1">Multi-pass membrane protein</topology>
    </subcellularLocation>
</comment>
<feature type="transmembrane region" description="Helical" evidence="8">
    <location>
        <begin position="331"/>
        <end position="351"/>
    </location>
</feature>
<evidence type="ECO:0000256" key="1">
    <source>
        <dbReference type="ARBA" id="ARBA00004651"/>
    </source>
</evidence>
<feature type="transmembrane region" description="Helical" evidence="8">
    <location>
        <begin position="81"/>
        <end position="105"/>
    </location>
</feature>
<name>A0A0D5NL86_9BACL</name>
<dbReference type="InterPro" id="IPR004638">
    <property type="entry name" value="EmrB-like"/>
</dbReference>
<dbReference type="InterPro" id="IPR011701">
    <property type="entry name" value="MFS"/>
</dbReference>
<dbReference type="EMBL" id="CP011058">
    <property type="protein sequence ID" value="AJY75668.1"/>
    <property type="molecule type" value="Genomic_DNA"/>
</dbReference>
<evidence type="ECO:0000256" key="3">
    <source>
        <dbReference type="ARBA" id="ARBA00022448"/>
    </source>
</evidence>
<keyword evidence="6 8" id="KW-1133">Transmembrane helix</keyword>
<protein>
    <submittedName>
        <fullName evidence="10">MFS transporter</fullName>
    </submittedName>
</protein>
<feature type="transmembrane region" description="Helical" evidence="8">
    <location>
        <begin position="363"/>
        <end position="386"/>
    </location>
</feature>
<dbReference type="PANTHER" id="PTHR42718:SF9">
    <property type="entry name" value="MAJOR FACILITATOR SUPERFAMILY MULTIDRUG TRANSPORTER MFSC"/>
    <property type="match status" value="1"/>
</dbReference>
<dbReference type="Proteomes" id="UP000032633">
    <property type="component" value="Chromosome"/>
</dbReference>
<comment type="similarity">
    <text evidence="2">Belongs to the major facilitator superfamily. EmrB family.</text>
</comment>
<proteinExistence type="inferred from homology"/>
<dbReference type="HOGENOM" id="CLU_000960_28_0_9"/>
<evidence type="ECO:0000313" key="11">
    <source>
        <dbReference type="Proteomes" id="UP000032633"/>
    </source>
</evidence>
<feature type="transmembrane region" description="Helical" evidence="8">
    <location>
        <begin position="458"/>
        <end position="477"/>
    </location>
</feature>
<feature type="transmembrane region" description="Helical" evidence="8">
    <location>
        <begin position="16"/>
        <end position="34"/>
    </location>
</feature>
<dbReference type="CDD" id="cd17503">
    <property type="entry name" value="MFS_LmrB_MDR_like"/>
    <property type="match status" value="1"/>
</dbReference>
<dbReference type="PROSITE" id="PS50850">
    <property type="entry name" value="MFS"/>
    <property type="match status" value="1"/>
</dbReference>
<dbReference type="RefSeq" id="WP_045671096.1">
    <property type="nucleotide sequence ID" value="NZ_CP011058.1"/>
</dbReference>
<dbReference type="Gene3D" id="1.20.1720.10">
    <property type="entry name" value="Multidrug resistance protein D"/>
    <property type="match status" value="1"/>
</dbReference>
<sequence>MDTSSTGTVPFKRGPLIAALLIGAFVSLLNQTLINVALPKMMLDLDVGANTAQWLTTGFMLVNGVLVPVSAYLMARFTTRVLFIASMILFSIGTVVCIAAPGFPVLLIGRLIQAAGAGILMPLMTVVFLTVFPIEKRGQAMGLMGVAMIFAPAVGPTLSGWIIQHQSWRVLFIVVLPIALVSLFLGLFTMRNITEVSKPKLDFPGIILSTLGFGGLLYGFSDAGTDGWNSWTVYMMVIVGAVSLILLVWRQLVIEKPMLEFRVFKYDMFSLTMIINVALTMSLFAAMILVPIYLQTIRGFTPLHAGLLLLPGAILMGIMSPITGRIFDKVGARWLAVTGLFITVVTTWEFSRLTDTTTYTQLILMYTARMFGVSMLMMPIMTAGLNQLPQRLNAHGTAMYNTLRTIAGALGTALLVSVMSSQTKHRAAEMMASGGVKPTDTAKMAQITQEATIHGINYAFMIATWITVFALALAFFIRKTTPQKEPASAAQKSVAAAK</sequence>
<gene>
    <name evidence="10" type="ORF">VN24_15260</name>
</gene>
<feature type="transmembrane region" description="Helical" evidence="8">
    <location>
        <begin position="231"/>
        <end position="249"/>
    </location>
</feature>
<dbReference type="InterPro" id="IPR020846">
    <property type="entry name" value="MFS_dom"/>
</dbReference>
<reference evidence="11" key="2">
    <citation type="submission" date="2015-03" db="EMBL/GenBank/DDBJ databases">
        <title>Genome sequence of Paenibacillus beijingensis strain DSM 24997T.</title>
        <authorList>
            <person name="Kwak Y."/>
            <person name="Shin J.-H."/>
        </authorList>
    </citation>
    <scope>NUCLEOTIDE SEQUENCE [LARGE SCALE GENOMIC DNA]</scope>
    <source>
        <strain evidence="11">DSM 24997</strain>
    </source>
</reference>
<dbReference type="SUPFAM" id="SSF103473">
    <property type="entry name" value="MFS general substrate transporter"/>
    <property type="match status" value="1"/>
</dbReference>
<dbReference type="STRING" id="1126833.VN24_15260"/>
<dbReference type="Pfam" id="PF07690">
    <property type="entry name" value="MFS_1"/>
    <property type="match status" value="1"/>
</dbReference>
<dbReference type="Gene3D" id="1.20.1250.20">
    <property type="entry name" value="MFS general substrate transporter like domains"/>
    <property type="match status" value="1"/>
</dbReference>
<accession>A0A0D5NL86</accession>
<feature type="domain" description="Major facilitator superfamily (MFS) profile" evidence="9">
    <location>
        <begin position="16"/>
        <end position="482"/>
    </location>
</feature>
<evidence type="ECO:0000256" key="7">
    <source>
        <dbReference type="ARBA" id="ARBA00023136"/>
    </source>
</evidence>
<evidence type="ECO:0000256" key="6">
    <source>
        <dbReference type="ARBA" id="ARBA00022989"/>
    </source>
</evidence>
<feature type="transmembrane region" description="Helical" evidence="8">
    <location>
        <begin position="398"/>
        <end position="420"/>
    </location>
</feature>
<feature type="transmembrane region" description="Helical" evidence="8">
    <location>
        <begin position="201"/>
        <end position="219"/>
    </location>
</feature>
<feature type="transmembrane region" description="Helical" evidence="8">
    <location>
        <begin position="300"/>
        <end position="319"/>
    </location>
</feature>
<organism evidence="10 11">
    <name type="scientific">Paenibacillus beijingensis</name>
    <dbReference type="NCBI Taxonomy" id="1126833"/>
    <lineage>
        <taxon>Bacteria</taxon>
        <taxon>Bacillati</taxon>
        <taxon>Bacillota</taxon>
        <taxon>Bacilli</taxon>
        <taxon>Bacillales</taxon>
        <taxon>Paenibacillaceae</taxon>
        <taxon>Paenibacillus</taxon>
    </lineage>
</organism>
<evidence type="ECO:0000256" key="4">
    <source>
        <dbReference type="ARBA" id="ARBA00022475"/>
    </source>
</evidence>
<evidence type="ECO:0000256" key="8">
    <source>
        <dbReference type="SAM" id="Phobius"/>
    </source>
</evidence>
<keyword evidence="5 8" id="KW-0812">Transmembrane</keyword>
<dbReference type="PATRIC" id="fig|1126833.4.peg.3340"/>
<dbReference type="KEGG" id="pbj:VN24_15260"/>
<dbReference type="PRINTS" id="PR01036">
    <property type="entry name" value="TCRTETB"/>
</dbReference>
<keyword evidence="4" id="KW-1003">Cell membrane</keyword>
<feature type="transmembrane region" description="Helical" evidence="8">
    <location>
        <begin position="269"/>
        <end position="294"/>
    </location>
</feature>